<feature type="domain" description="SRR1-like" evidence="2">
    <location>
        <begin position="104"/>
        <end position="294"/>
    </location>
</feature>
<feature type="compositionally biased region" description="Low complexity" evidence="1">
    <location>
        <begin position="154"/>
        <end position="177"/>
    </location>
</feature>
<dbReference type="InterPro" id="IPR012942">
    <property type="entry name" value="SRR1-like"/>
</dbReference>
<dbReference type="OrthoDB" id="5318346at2759"/>
<dbReference type="eggNOG" id="ENOG502SC31">
    <property type="taxonomic scope" value="Eukaryota"/>
</dbReference>
<reference evidence="4" key="1">
    <citation type="journal article" date="2012" name="MBio">
        <title>Comparative genome analysis of Trichophyton rubrum and related dermatophytes reveals candidate genes involved in infection.</title>
        <authorList>
            <person name="Martinez D.A."/>
            <person name="Oliver B.G."/>
            <person name="Graeser Y."/>
            <person name="Goldberg J.M."/>
            <person name="Li W."/>
            <person name="Martinez-Rossi N.M."/>
            <person name="Monod M."/>
            <person name="Shelest E."/>
            <person name="Barton R.C."/>
            <person name="Birch E."/>
            <person name="Brakhage A.A."/>
            <person name="Chen Z."/>
            <person name="Gurr S.J."/>
            <person name="Heiman D."/>
            <person name="Heitman J."/>
            <person name="Kosti I."/>
            <person name="Rossi A."/>
            <person name="Saif S."/>
            <person name="Samalova M."/>
            <person name="Saunders C.W."/>
            <person name="Shea T."/>
            <person name="Summerbell R.C."/>
            <person name="Xu J."/>
            <person name="Young S."/>
            <person name="Zeng Q."/>
            <person name="Birren B.W."/>
            <person name="Cuomo C.A."/>
            <person name="White T.C."/>
        </authorList>
    </citation>
    <scope>NUCLEOTIDE SEQUENCE [LARGE SCALE GENOMIC DNA]</scope>
    <source>
        <strain evidence="4">ATCC MYA-4606 / CBS 127.97</strain>
    </source>
</reference>
<proteinExistence type="predicted"/>
<evidence type="ECO:0000313" key="4">
    <source>
        <dbReference type="Proteomes" id="UP000009169"/>
    </source>
</evidence>
<gene>
    <name evidence="3" type="ORF">TEQG_04277</name>
</gene>
<evidence type="ECO:0000256" key="1">
    <source>
        <dbReference type="SAM" id="MobiDB-lite"/>
    </source>
</evidence>
<keyword evidence="4" id="KW-1185">Reference proteome</keyword>
<dbReference type="Pfam" id="PF07985">
    <property type="entry name" value="SRR1"/>
    <property type="match status" value="1"/>
</dbReference>
<dbReference type="AlphaFoldDB" id="F2PU30"/>
<organism evidence="3 4">
    <name type="scientific">Trichophyton equinum (strain ATCC MYA-4606 / CBS 127.97)</name>
    <name type="common">Horse ringworm fungus</name>
    <dbReference type="NCBI Taxonomy" id="559882"/>
    <lineage>
        <taxon>Eukaryota</taxon>
        <taxon>Fungi</taxon>
        <taxon>Dikarya</taxon>
        <taxon>Ascomycota</taxon>
        <taxon>Pezizomycotina</taxon>
        <taxon>Eurotiomycetes</taxon>
        <taxon>Eurotiomycetidae</taxon>
        <taxon>Onygenales</taxon>
        <taxon>Arthrodermataceae</taxon>
        <taxon>Trichophyton</taxon>
    </lineage>
</organism>
<evidence type="ECO:0000259" key="2">
    <source>
        <dbReference type="Pfam" id="PF07985"/>
    </source>
</evidence>
<dbReference type="PANTHER" id="PTHR42080">
    <property type="entry name" value="SRR1 DOMAIN-CONTAINING PROTEIN"/>
    <property type="match status" value="1"/>
</dbReference>
<feature type="region of interest" description="Disordered" evidence="1">
    <location>
        <begin position="154"/>
        <end position="178"/>
    </location>
</feature>
<dbReference type="Proteomes" id="UP000009169">
    <property type="component" value="Unassembled WGS sequence"/>
</dbReference>
<dbReference type="PANTHER" id="PTHR42080:SF1">
    <property type="entry name" value="SRR1-LIKE DOMAIN-CONTAINING PROTEIN"/>
    <property type="match status" value="1"/>
</dbReference>
<sequence>MPPPRSRKKTQAVPRRRVAVQDDDGWTHITNTRRVATTARTTAADTMTATTDQLIPAEIPDGLTLSQLRAQFDAHQEKWLASQTWKAITTSPIAITSNTTTSSSNNHTRIDKFICIGLGSPSGFLRSGLVDRRAVSLFQLAAFISLIDLLSPNTRTTTRTTESNEPATETGTGTGTTNSERACRCYAQDPVFNRLDVELLASLGVEVVRREAFGMVDEQTVVFGPGMERRHLVEVLARRPAVFFGGPLGVSTSTDEMLTRSRDEVLEEYSKNPSVRLPEFEPNTAPFWGTSVFWRSSNMT</sequence>
<accession>F2PU30</accession>
<dbReference type="EMBL" id="DS995739">
    <property type="protein sequence ID" value="EGE05398.1"/>
    <property type="molecule type" value="Genomic_DNA"/>
</dbReference>
<name>F2PU30_TRIEC</name>
<evidence type="ECO:0000313" key="3">
    <source>
        <dbReference type="EMBL" id="EGE05398.1"/>
    </source>
</evidence>
<dbReference type="HOGENOM" id="CLU_048152_2_0_1"/>
<protein>
    <recommendedName>
        <fullName evidence="2">SRR1-like domain-containing protein</fullName>
    </recommendedName>
</protein>
<dbReference type="VEuPathDB" id="FungiDB:TEQG_04277"/>